<reference evidence="1 2" key="1">
    <citation type="submission" date="2018-06" db="EMBL/GenBank/DDBJ databases">
        <title>Comparative genomics reveals the genomic features of Rhizophagus irregularis, R. cerebriforme, R. diaphanum and Gigaspora rosea, and their symbiotic lifestyle signature.</title>
        <authorList>
            <person name="Morin E."/>
            <person name="San Clemente H."/>
            <person name="Chen E.C.H."/>
            <person name="De La Providencia I."/>
            <person name="Hainaut M."/>
            <person name="Kuo A."/>
            <person name="Kohler A."/>
            <person name="Murat C."/>
            <person name="Tang N."/>
            <person name="Roy S."/>
            <person name="Loubradou J."/>
            <person name="Henrissat B."/>
            <person name="Grigoriev I.V."/>
            <person name="Corradi N."/>
            <person name="Roux C."/>
            <person name="Martin F.M."/>
        </authorList>
    </citation>
    <scope>NUCLEOTIDE SEQUENCE [LARGE SCALE GENOMIC DNA]</scope>
    <source>
        <strain evidence="1 2">DAOM 227022</strain>
    </source>
</reference>
<keyword evidence="2" id="KW-1185">Reference proteome</keyword>
<dbReference type="OrthoDB" id="2344483at2759"/>
<evidence type="ECO:0000313" key="2">
    <source>
        <dbReference type="Proteomes" id="UP000265703"/>
    </source>
</evidence>
<evidence type="ECO:0000313" key="1">
    <source>
        <dbReference type="EMBL" id="RIA95183.1"/>
    </source>
</evidence>
<dbReference type="AlphaFoldDB" id="A0A397TA86"/>
<dbReference type="EMBL" id="QKYT01000066">
    <property type="protein sequence ID" value="RIA95183.1"/>
    <property type="molecule type" value="Genomic_DNA"/>
</dbReference>
<name>A0A397TA86_9GLOM</name>
<evidence type="ECO:0008006" key="3">
    <source>
        <dbReference type="Google" id="ProtNLM"/>
    </source>
</evidence>
<dbReference type="Proteomes" id="UP000265703">
    <property type="component" value="Unassembled WGS sequence"/>
</dbReference>
<accession>A0A397TA86</accession>
<sequence length="495" mass="57254">MSCQLLADCLNEILEYLEEDKTTLHSCLLVNRLWCEISVRILWRNIWHFKSTASLQSRLDQSDNLSSQIFGTLIACLPTASKDLLRKNEILNSILNSKPSLFNYVLFCKVLPINEIDQMIQDVLESQQQLSARSKSLNYYKYLILQEILKMFMKQVPSLKELKYFSTTNIPNVTLTYFPGSVDCLTNLSVLSCSSDIYSEFFYQLSQICCNIRSMTVKFEGMVSNGLKDLISSQNGLKDLSLIQSYNSTDWKDIIPSLTKHSNTLIKLKINGGENDGPLSFITTYKNLRELVLLFDYNDAFEDFEELQFVTFSQLQILKLSIGCPTVEILIKFFENNGKNLKEFCTCNCDDELNLAIAKFCPNLRSLFTLFLDDEIETLKTIFNNCQQLESIKVWCGSEYLNETDFLEVLANYSPKNFCELEIYSIESEIFSGCLEKFFINWKNRISSRPLSFVILKDNDSTKIVNSENMKIIEKYKKLGVIKKFETREYKDDEI</sequence>
<dbReference type="SUPFAM" id="SSF52047">
    <property type="entry name" value="RNI-like"/>
    <property type="match status" value="1"/>
</dbReference>
<gene>
    <name evidence="1" type="ORF">C1645_817029</name>
</gene>
<organism evidence="1 2">
    <name type="scientific">Glomus cerebriforme</name>
    <dbReference type="NCBI Taxonomy" id="658196"/>
    <lineage>
        <taxon>Eukaryota</taxon>
        <taxon>Fungi</taxon>
        <taxon>Fungi incertae sedis</taxon>
        <taxon>Mucoromycota</taxon>
        <taxon>Glomeromycotina</taxon>
        <taxon>Glomeromycetes</taxon>
        <taxon>Glomerales</taxon>
        <taxon>Glomeraceae</taxon>
        <taxon>Glomus</taxon>
    </lineage>
</organism>
<comment type="caution">
    <text evidence="1">The sequence shown here is derived from an EMBL/GenBank/DDBJ whole genome shotgun (WGS) entry which is preliminary data.</text>
</comment>
<dbReference type="InterPro" id="IPR032675">
    <property type="entry name" value="LRR_dom_sf"/>
</dbReference>
<proteinExistence type="predicted"/>
<dbReference type="Gene3D" id="3.80.10.10">
    <property type="entry name" value="Ribonuclease Inhibitor"/>
    <property type="match status" value="1"/>
</dbReference>
<protein>
    <recommendedName>
        <fullName evidence="3">F-box domain-containing protein</fullName>
    </recommendedName>
</protein>